<keyword evidence="5 6" id="KW-0472">Membrane</keyword>
<feature type="transmembrane region" description="Helical" evidence="6">
    <location>
        <begin position="98"/>
        <end position="119"/>
    </location>
</feature>
<feature type="transmembrane region" description="Helical" evidence="6">
    <location>
        <begin position="251"/>
        <end position="269"/>
    </location>
</feature>
<feature type="transmembrane region" description="Helical" evidence="6">
    <location>
        <begin position="139"/>
        <end position="164"/>
    </location>
</feature>
<evidence type="ECO:0000256" key="6">
    <source>
        <dbReference type="SAM" id="Phobius"/>
    </source>
</evidence>
<comment type="similarity">
    <text evidence="2">Belongs to the G-protein coupled receptor 1 family.</text>
</comment>
<evidence type="ECO:0000256" key="3">
    <source>
        <dbReference type="ARBA" id="ARBA00022692"/>
    </source>
</evidence>
<feature type="transmembrane region" description="Helical" evidence="6">
    <location>
        <begin position="65"/>
        <end position="86"/>
    </location>
</feature>
<accession>A0ABP1Q389</accession>
<feature type="transmembrane region" description="Helical" evidence="6">
    <location>
        <begin position="290"/>
        <end position="313"/>
    </location>
</feature>
<feature type="domain" description="G-protein coupled receptors family 1 profile" evidence="7">
    <location>
        <begin position="81"/>
        <end position="343"/>
    </location>
</feature>
<dbReference type="InterPro" id="IPR052954">
    <property type="entry name" value="GPCR-Ligand_Int"/>
</dbReference>
<comment type="caution">
    <text evidence="8">The sequence shown here is derived from an EMBL/GenBank/DDBJ whole genome shotgun (WGS) entry which is preliminary data.</text>
</comment>
<sequence length="388" mass="44245">MNSLTEKLPILMCNYIEFSNGVDKGKDCSFKSPALCIECPVKSSFFRGEEDSINNFSSIGHLTCLLLWSFIIIVGVLGLLGNIVVIKVFKRRDRRRTFELLLIVQASVDIFCCAMTVLVATTYMSNLENWDGRGAISMYLFYFTSNMMVFGRSLSVFITVLISITSFIKIFFPVRTQFWFTHVKTMLLCLSVLILALILSIPGFTSVYIDINPYLSEISSLKEFPHIIRVMPTLNNFWNGTLSSAHEIVDVWLPILLLFIFGVFSFWKARKLNGSFSEVSSSERRQARNVSMFLPVIIVFFICNVGPMANYLLVHLSNIQYREMNMILCLSIALNSSLKFPAYCIRGENFRRDSQITLFICFATIEKPNRDQGSNIRRVGTGVTETRF</sequence>
<keyword evidence="3 6" id="KW-0812">Transmembrane</keyword>
<dbReference type="Pfam" id="PF00001">
    <property type="entry name" value="7tm_1"/>
    <property type="match status" value="1"/>
</dbReference>
<organism evidence="8 9">
    <name type="scientific">Orchesella dallaii</name>
    <dbReference type="NCBI Taxonomy" id="48710"/>
    <lineage>
        <taxon>Eukaryota</taxon>
        <taxon>Metazoa</taxon>
        <taxon>Ecdysozoa</taxon>
        <taxon>Arthropoda</taxon>
        <taxon>Hexapoda</taxon>
        <taxon>Collembola</taxon>
        <taxon>Entomobryomorpha</taxon>
        <taxon>Entomobryoidea</taxon>
        <taxon>Orchesellidae</taxon>
        <taxon>Orchesellinae</taxon>
        <taxon>Orchesella</taxon>
    </lineage>
</organism>
<evidence type="ECO:0000256" key="5">
    <source>
        <dbReference type="ARBA" id="ARBA00023136"/>
    </source>
</evidence>
<dbReference type="PANTHER" id="PTHR46641:SF2">
    <property type="entry name" value="FMRFAMIDE RECEPTOR"/>
    <property type="match status" value="1"/>
</dbReference>
<dbReference type="Proteomes" id="UP001642540">
    <property type="component" value="Unassembled WGS sequence"/>
</dbReference>
<evidence type="ECO:0000313" key="8">
    <source>
        <dbReference type="EMBL" id="CAL8083828.1"/>
    </source>
</evidence>
<dbReference type="EMBL" id="CAXLJM020000017">
    <property type="protein sequence ID" value="CAL8083828.1"/>
    <property type="molecule type" value="Genomic_DNA"/>
</dbReference>
<dbReference type="SUPFAM" id="SSF81321">
    <property type="entry name" value="Family A G protein-coupled receptor-like"/>
    <property type="match status" value="1"/>
</dbReference>
<dbReference type="PROSITE" id="PS50262">
    <property type="entry name" value="G_PROTEIN_RECEP_F1_2"/>
    <property type="match status" value="1"/>
</dbReference>
<gene>
    <name evidence="8" type="ORF">ODALV1_LOCUS5609</name>
</gene>
<dbReference type="Gene3D" id="1.20.1070.10">
    <property type="entry name" value="Rhodopsin 7-helix transmembrane proteins"/>
    <property type="match status" value="1"/>
</dbReference>
<name>A0ABP1Q389_9HEXA</name>
<evidence type="ECO:0000259" key="7">
    <source>
        <dbReference type="PROSITE" id="PS50262"/>
    </source>
</evidence>
<dbReference type="InterPro" id="IPR000276">
    <property type="entry name" value="GPCR_Rhodpsn"/>
</dbReference>
<protein>
    <recommendedName>
        <fullName evidence="7">G-protein coupled receptors family 1 profile domain-containing protein</fullName>
    </recommendedName>
</protein>
<keyword evidence="9" id="KW-1185">Reference proteome</keyword>
<dbReference type="InterPro" id="IPR017452">
    <property type="entry name" value="GPCR_Rhodpsn_7TM"/>
</dbReference>
<reference evidence="8 9" key="1">
    <citation type="submission" date="2024-08" db="EMBL/GenBank/DDBJ databases">
        <authorList>
            <person name="Cucini C."/>
            <person name="Frati F."/>
        </authorList>
    </citation>
    <scope>NUCLEOTIDE SEQUENCE [LARGE SCALE GENOMIC DNA]</scope>
</reference>
<proteinExistence type="inferred from homology"/>
<comment type="subcellular location">
    <subcellularLocation>
        <location evidence="1">Membrane</location>
    </subcellularLocation>
</comment>
<evidence type="ECO:0000256" key="1">
    <source>
        <dbReference type="ARBA" id="ARBA00004370"/>
    </source>
</evidence>
<evidence type="ECO:0000256" key="4">
    <source>
        <dbReference type="ARBA" id="ARBA00022989"/>
    </source>
</evidence>
<keyword evidence="4 6" id="KW-1133">Transmembrane helix</keyword>
<feature type="transmembrane region" description="Helical" evidence="6">
    <location>
        <begin position="185"/>
        <end position="209"/>
    </location>
</feature>
<evidence type="ECO:0000313" key="9">
    <source>
        <dbReference type="Proteomes" id="UP001642540"/>
    </source>
</evidence>
<evidence type="ECO:0000256" key="2">
    <source>
        <dbReference type="ARBA" id="ARBA00010663"/>
    </source>
</evidence>
<dbReference type="PANTHER" id="PTHR46641">
    <property type="entry name" value="FMRFAMIDE RECEPTOR-RELATED"/>
    <property type="match status" value="1"/>
</dbReference>